<dbReference type="SUPFAM" id="SSF54631">
    <property type="entry name" value="CBS-domain pair"/>
    <property type="match status" value="1"/>
</dbReference>
<dbReference type="Proteomes" id="UP000184447">
    <property type="component" value="Unassembled WGS sequence"/>
</dbReference>
<dbReference type="InterPro" id="IPR046342">
    <property type="entry name" value="CBS_dom_sf"/>
</dbReference>
<proteinExistence type="predicted"/>
<accession>A0A1M5RSI8</accession>
<dbReference type="EMBL" id="FQXM01000003">
    <property type="protein sequence ID" value="SHH29111.1"/>
    <property type="molecule type" value="Genomic_DNA"/>
</dbReference>
<dbReference type="CDD" id="cd04622">
    <property type="entry name" value="CBS_pair_HRP1_like"/>
    <property type="match status" value="1"/>
</dbReference>
<dbReference type="InterPro" id="IPR051257">
    <property type="entry name" value="Diverse_CBS-Domain"/>
</dbReference>
<name>A0A1M5RSI8_9CLOT</name>
<dbReference type="PANTHER" id="PTHR43080">
    <property type="entry name" value="CBS DOMAIN-CONTAINING PROTEIN CBSX3, MITOCHONDRIAL"/>
    <property type="match status" value="1"/>
</dbReference>
<dbReference type="OrthoDB" id="9802114at2"/>
<keyword evidence="5" id="KW-1185">Reference proteome</keyword>
<dbReference type="PANTHER" id="PTHR43080:SF2">
    <property type="entry name" value="CBS DOMAIN-CONTAINING PROTEIN"/>
    <property type="match status" value="1"/>
</dbReference>
<organism evidence="4 5">
    <name type="scientific">Clostridium grantii DSM 8605</name>
    <dbReference type="NCBI Taxonomy" id="1121316"/>
    <lineage>
        <taxon>Bacteria</taxon>
        <taxon>Bacillati</taxon>
        <taxon>Bacillota</taxon>
        <taxon>Clostridia</taxon>
        <taxon>Eubacteriales</taxon>
        <taxon>Clostridiaceae</taxon>
        <taxon>Clostridium</taxon>
    </lineage>
</organism>
<dbReference type="PROSITE" id="PS51371">
    <property type="entry name" value="CBS"/>
    <property type="match status" value="2"/>
</dbReference>
<evidence type="ECO:0000256" key="1">
    <source>
        <dbReference type="ARBA" id="ARBA00023122"/>
    </source>
</evidence>
<keyword evidence="1 2" id="KW-0129">CBS domain</keyword>
<feature type="domain" description="CBS" evidence="3">
    <location>
        <begin position="7"/>
        <end position="63"/>
    </location>
</feature>
<sequence length="143" mass="15537">MLVKEIMTKSVVSIAPDDTIEKAAKLMKEYDVGSIPVCRGNEIVGIITDRDIIVRSTANGLKCNEKLVKDIMSSNPVLGNPDMDTNDATRIMSERQIRRLPIAENNNLIGMISLGDLAVEANLTNEVGSTLSDISEPCSPKVH</sequence>
<evidence type="ECO:0000313" key="5">
    <source>
        <dbReference type="Proteomes" id="UP000184447"/>
    </source>
</evidence>
<dbReference type="Pfam" id="PF00571">
    <property type="entry name" value="CBS"/>
    <property type="match status" value="2"/>
</dbReference>
<dbReference type="AlphaFoldDB" id="A0A1M5RSI8"/>
<dbReference type="SMART" id="SM00116">
    <property type="entry name" value="CBS"/>
    <property type="match status" value="2"/>
</dbReference>
<gene>
    <name evidence="4" type="ORF">SAMN02745207_00692</name>
</gene>
<evidence type="ECO:0000259" key="3">
    <source>
        <dbReference type="PROSITE" id="PS51371"/>
    </source>
</evidence>
<evidence type="ECO:0000313" key="4">
    <source>
        <dbReference type="EMBL" id="SHH29111.1"/>
    </source>
</evidence>
<dbReference type="InterPro" id="IPR000644">
    <property type="entry name" value="CBS_dom"/>
</dbReference>
<dbReference type="RefSeq" id="WP_073337031.1">
    <property type="nucleotide sequence ID" value="NZ_FQXM01000003.1"/>
</dbReference>
<evidence type="ECO:0000256" key="2">
    <source>
        <dbReference type="PROSITE-ProRule" id="PRU00703"/>
    </source>
</evidence>
<dbReference type="STRING" id="1121316.SAMN02745207_00692"/>
<reference evidence="4 5" key="1">
    <citation type="submission" date="2016-11" db="EMBL/GenBank/DDBJ databases">
        <authorList>
            <person name="Jaros S."/>
            <person name="Januszkiewicz K."/>
            <person name="Wedrychowicz H."/>
        </authorList>
    </citation>
    <scope>NUCLEOTIDE SEQUENCE [LARGE SCALE GENOMIC DNA]</scope>
    <source>
        <strain evidence="4 5">DSM 8605</strain>
    </source>
</reference>
<protein>
    <submittedName>
        <fullName evidence="4">CBS domain-containing protein</fullName>
    </submittedName>
</protein>
<dbReference type="Gene3D" id="3.10.580.10">
    <property type="entry name" value="CBS-domain"/>
    <property type="match status" value="1"/>
</dbReference>
<feature type="domain" description="CBS" evidence="3">
    <location>
        <begin position="72"/>
        <end position="127"/>
    </location>
</feature>